<reference evidence="2" key="1">
    <citation type="journal article" date="2015" name="Nat. Genet.">
        <title>The genome and transcriptome of the zoonotic hookworm Ancylostoma ceylanicum identify infection-specific gene families.</title>
        <authorList>
            <person name="Schwarz E.M."/>
            <person name="Hu Y."/>
            <person name="Antoshechkin I."/>
            <person name="Miller M.M."/>
            <person name="Sternberg P.W."/>
            <person name="Aroian R.V."/>
        </authorList>
    </citation>
    <scope>NUCLEOTIDE SEQUENCE</scope>
    <source>
        <strain evidence="2">HY135</strain>
    </source>
</reference>
<sequence length="105" mass="11742">MKCLTLVEKISLYLVALLCLVAWSRRAHWDTVVHTSSTRANIAVRLIFEFSFCCAVTREGGFPWYSLDMLISLSFIVISLPGAAGPPLPCYDVLRKQCHLPSNIV</sequence>
<accession>A0A016T942</accession>
<organism evidence="1 2">
    <name type="scientific">Ancylostoma ceylanicum</name>
    <dbReference type="NCBI Taxonomy" id="53326"/>
    <lineage>
        <taxon>Eukaryota</taxon>
        <taxon>Metazoa</taxon>
        <taxon>Ecdysozoa</taxon>
        <taxon>Nematoda</taxon>
        <taxon>Chromadorea</taxon>
        <taxon>Rhabditida</taxon>
        <taxon>Rhabditina</taxon>
        <taxon>Rhabditomorpha</taxon>
        <taxon>Strongyloidea</taxon>
        <taxon>Ancylostomatidae</taxon>
        <taxon>Ancylostomatinae</taxon>
        <taxon>Ancylostoma</taxon>
    </lineage>
</organism>
<name>A0A016T942_9BILA</name>
<dbReference type="EMBL" id="JARK01001460">
    <property type="protein sequence ID" value="EYB99220.1"/>
    <property type="molecule type" value="Genomic_DNA"/>
</dbReference>
<dbReference type="AlphaFoldDB" id="A0A016T942"/>
<dbReference type="Proteomes" id="UP000024635">
    <property type="component" value="Unassembled WGS sequence"/>
</dbReference>
<keyword evidence="2" id="KW-1185">Reference proteome</keyword>
<protein>
    <submittedName>
        <fullName evidence="1">Uncharacterized protein</fullName>
    </submittedName>
</protein>
<comment type="caution">
    <text evidence="1">The sequence shown here is derived from an EMBL/GenBank/DDBJ whole genome shotgun (WGS) entry which is preliminary data.</text>
</comment>
<gene>
    <name evidence="1" type="primary">Acey_s0124.g1228</name>
    <name evidence="1" type="ORF">Y032_0124g1228</name>
</gene>
<evidence type="ECO:0000313" key="2">
    <source>
        <dbReference type="Proteomes" id="UP000024635"/>
    </source>
</evidence>
<proteinExistence type="predicted"/>
<evidence type="ECO:0000313" key="1">
    <source>
        <dbReference type="EMBL" id="EYB99220.1"/>
    </source>
</evidence>